<comment type="caution">
    <text evidence="4">The sequence shown here is derived from an EMBL/GenBank/DDBJ whole genome shotgun (WGS) entry which is preliminary data.</text>
</comment>
<dbReference type="Proteomes" id="UP001595444">
    <property type="component" value="Unassembled WGS sequence"/>
</dbReference>
<dbReference type="Gene3D" id="1.50.10.100">
    <property type="entry name" value="Chondroitin AC/alginate lyase"/>
    <property type="match status" value="1"/>
</dbReference>
<gene>
    <name evidence="4" type="ORF">ACFOKA_09775</name>
</gene>
<evidence type="ECO:0000259" key="3">
    <source>
        <dbReference type="Pfam" id="PF05426"/>
    </source>
</evidence>
<organism evidence="4 5">
    <name type="scientific">Kordiimonas pumila</name>
    <dbReference type="NCBI Taxonomy" id="2161677"/>
    <lineage>
        <taxon>Bacteria</taxon>
        <taxon>Pseudomonadati</taxon>
        <taxon>Pseudomonadota</taxon>
        <taxon>Alphaproteobacteria</taxon>
        <taxon>Kordiimonadales</taxon>
        <taxon>Kordiimonadaceae</taxon>
        <taxon>Kordiimonas</taxon>
    </lineage>
</organism>
<sequence length="360" mass="40183">MLDGTLLSIAEVDLNAGPYSVCDKTGCAPSGDMQDYYSLGAYWWPNPDTSDGLPYVRRDCERNPVTELYREASEACDKTSMQRMVESVISLTLCGMRHVRQDMLVHASDLIRHWFLRPETAMNPHMNFAQVRPGHDDNNGAPQGIIEARDLALLPDFFVYLAAKGFLDAAEFEGLKGWCSQFLGWLMTHPNARRERQAHNNHGTNYDLLAGALALFTGDKKCLAAVAARAKKRLPLQILPDGTQPHELKRPHKFHYCAYTLQSWLLLAELLDAVGISLWDNGLIEKASLSLWGMLEGDIEGAKAEGFVPARLRPIMVHIEQKTGALWAKDTLQSALLAKPPVCFHPYTGIPPFWQVVLDA</sequence>
<dbReference type="Pfam" id="PF05426">
    <property type="entry name" value="Alginate_lyase"/>
    <property type="match status" value="1"/>
</dbReference>
<evidence type="ECO:0000256" key="2">
    <source>
        <dbReference type="ARBA" id="ARBA00023239"/>
    </source>
</evidence>
<evidence type="ECO:0000313" key="5">
    <source>
        <dbReference type="Proteomes" id="UP001595444"/>
    </source>
</evidence>
<proteinExistence type="predicted"/>
<dbReference type="InterPro" id="IPR008397">
    <property type="entry name" value="Alginate_lyase_dom"/>
</dbReference>
<feature type="domain" description="Alginate lyase" evidence="3">
    <location>
        <begin position="20"/>
        <end position="282"/>
    </location>
</feature>
<keyword evidence="1" id="KW-0732">Signal</keyword>
<keyword evidence="5" id="KW-1185">Reference proteome</keyword>
<dbReference type="EMBL" id="JBHRSL010000010">
    <property type="protein sequence ID" value="MFC3052191.1"/>
    <property type="molecule type" value="Genomic_DNA"/>
</dbReference>
<dbReference type="InterPro" id="IPR008929">
    <property type="entry name" value="Chondroitin_lyas"/>
</dbReference>
<accession>A0ABV7D524</accession>
<protein>
    <submittedName>
        <fullName evidence="4">Alginate lyase family protein</fullName>
    </submittedName>
</protein>
<dbReference type="RefSeq" id="WP_194214122.1">
    <property type="nucleotide sequence ID" value="NZ_CP061205.1"/>
</dbReference>
<dbReference type="GO" id="GO:0016829">
    <property type="term" value="F:lyase activity"/>
    <property type="evidence" value="ECO:0007669"/>
    <property type="project" value="UniProtKB-KW"/>
</dbReference>
<dbReference type="SUPFAM" id="SSF48230">
    <property type="entry name" value="Chondroitin AC/alginate lyase"/>
    <property type="match status" value="1"/>
</dbReference>
<evidence type="ECO:0000313" key="4">
    <source>
        <dbReference type="EMBL" id="MFC3052191.1"/>
    </source>
</evidence>
<reference evidence="5" key="1">
    <citation type="journal article" date="2019" name="Int. J. Syst. Evol. Microbiol.">
        <title>The Global Catalogue of Microorganisms (GCM) 10K type strain sequencing project: providing services to taxonomists for standard genome sequencing and annotation.</title>
        <authorList>
            <consortium name="The Broad Institute Genomics Platform"/>
            <consortium name="The Broad Institute Genome Sequencing Center for Infectious Disease"/>
            <person name="Wu L."/>
            <person name="Ma J."/>
        </authorList>
    </citation>
    <scope>NUCLEOTIDE SEQUENCE [LARGE SCALE GENOMIC DNA]</scope>
    <source>
        <strain evidence="5">KCTC 62164</strain>
    </source>
</reference>
<evidence type="ECO:0000256" key="1">
    <source>
        <dbReference type="ARBA" id="ARBA00022729"/>
    </source>
</evidence>
<keyword evidence="2 4" id="KW-0456">Lyase</keyword>
<name>A0ABV7D524_9PROT</name>